<sequence>MTHHHRAGGEGDAARQAVLALDIGGTKLAAGAVAEDGTLLSFASCPTGAREGPEAALGRLFELGEKVLADADVPIGRLLGTGIGCGGPLDPYAGVLIAPPHLPGWTQIPITDLARERYGVPAVLDNDGTAGAAGEWRFGAGRGVRHLLYLTVSTGIGGGLVLDGRTFRGGAGNGGEPGHITVRSDGRVCKGCGRRGCLEAYASGTSIAERAEEALAEARASGTAGVLAAHQPLTAADVDAAARQGDPLAARVWAETVEALGSGLTSLVNLFEPEMVVLGGGVTRSGERLLGPVRRLVAAQAMGPAARTARIVRAAGGDTAGVLGAAAVGLERLPRS</sequence>
<dbReference type="SUPFAM" id="SSF53067">
    <property type="entry name" value="Actin-like ATPase domain"/>
    <property type="match status" value="1"/>
</dbReference>
<evidence type="ECO:0000313" key="2">
    <source>
        <dbReference type="EMBL" id="GHH75933.1"/>
    </source>
</evidence>
<comment type="caution">
    <text evidence="2">The sequence shown here is derived from an EMBL/GenBank/DDBJ whole genome shotgun (WGS) entry which is preliminary data.</text>
</comment>
<proteinExistence type="inferred from homology"/>
<dbReference type="RefSeq" id="WP_189930626.1">
    <property type="nucleotide sequence ID" value="NZ_BNCD01000004.1"/>
</dbReference>
<protein>
    <submittedName>
        <fullName evidence="2">Glucokinase</fullName>
    </submittedName>
</protein>
<evidence type="ECO:0000256" key="1">
    <source>
        <dbReference type="ARBA" id="ARBA00006479"/>
    </source>
</evidence>
<dbReference type="PROSITE" id="PS01125">
    <property type="entry name" value="ROK"/>
    <property type="match status" value="1"/>
</dbReference>
<dbReference type="InterPro" id="IPR043129">
    <property type="entry name" value="ATPase_NBD"/>
</dbReference>
<dbReference type="Gene3D" id="3.30.420.40">
    <property type="match status" value="2"/>
</dbReference>
<evidence type="ECO:0000313" key="3">
    <source>
        <dbReference type="Proteomes" id="UP000603708"/>
    </source>
</evidence>
<comment type="similarity">
    <text evidence="1">Belongs to the ROK (NagC/XylR) family.</text>
</comment>
<dbReference type="Proteomes" id="UP000603708">
    <property type="component" value="Unassembled WGS sequence"/>
</dbReference>
<dbReference type="InterPro" id="IPR000600">
    <property type="entry name" value="ROK"/>
</dbReference>
<gene>
    <name evidence="2" type="ORF">GCM10018793_20670</name>
</gene>
<accession>A0A919G1I7</accession>
<dbReference type="EMBL" id="BNCD01000004">
    <property type="protein sequence ID" value="GHH75933.1"/>
    <property type="molecule type" value="Genomic_DNA"/>
</dbReference>
<reference evidence="2" key="1">
    <citation type="journal article" date="2014" name="Int. J. Syst. Evol. Microbiol.">
        <title>Complete genome sequence of Corynebacterium casei LMG S-19264T (=DSM 44701T), isolated from a smear-ripened cheese.</title>
        <authorList>
            <consortium name="US DOE Joint Genome Institute (JGI-PGF)"/>
            <person name="Walter F."/>
            <person name="Albersmeier A."/>
            <person name="Kalinowski J."/>
            <person name="Ruckert C."/>
        </authorList>
    </citation>
    <scope>NUCLEOTIDE SEQUENCE</scope>
    <source>
        <strain evidence="2">JCM 5069</strain>
    </source>
</reference>
<name>A0A919G1I7_9ACTN</name>
<keyword evidence="3" id="KW-1185">Reference proteome</keyword>
<reference evidence="2" key="2">
    <citation type="submission" date="2020-09" db="EMBL/GenBank/DDBJ databases">
        <authorList>
            <person name="Sun Q."/>
            <person name="Ohkuma M."/>
        </authorList>
    </citation>
    <scope>NUCLEOTIDE SEQUENCE</scope>
    <source>
        <strain evidence="2">JCM 5069</strain>
    </source>
</reference>
<dbReference type="AlphaFoldDB" id="A0A919G1I7"/>
<dbReference type="InterPro" id="IPR049874">
    <property type="entry name" value="ROK_cs"/>
</dbReference>
<organism evidence="2 3">
    <name type="scientific">Streptomyces sulfonofaciens</name>
    <dbReference type="NCBI Taxonomy" id="68272"/>
    <lineage>
        <taxon>Bacteria</taxon>
        <taxon>Bacillati</taxon>
        <taxon>Actinomycetota</taxon>
        <taxon>Actinomycetes</taxon>
        <taxon>Kitasatosporales</taxon>
        <taxon>Streptomycetaceae</taxon>
        <taxon>Streptomyces</taxon>
    </lineage>
</organism>
<dbReference type="PANTHER" id="PTHR18964:SF149">
    <property type="entry name" value="BIFUNCTIONAL UDP-N-ACETYLGLUCOSAMINE 2-EPIMERASE_N-ACETYLMANNOSAMINE KINASE"/>
    <property type="match status" value="1"/>
</dbReference>
<dbReference type="PANTHER" id="PTHR18964">
    <property type="entry name" value="ROK (REPRESSOR, ORF, KINASE) FAMILY"/>
    <property type="match status" value="1"/>
</dbReference>
<dbReference type="Pfam" id="PF00480">
    <property type="entry name" value="ROK"/>
    <property type="match status" value="1"/>
</dbReference>